<evidence type="ECO:0000313" key="8">
    <source>
        <dbReference type="EMBL" id="QOD58468.1"/>
    </source>
</evidence>
<evidence type="ECO:0000256" key="5">
    <source>
        <dbReference type="SAM" id="Phobius"/>
    </source>
</evidence>
<evidence type="ECO:0000256" key="4">
    <source>
        <dbReference type="ARBA" id="ARBA00023136"/>
    </source>
</evidence>
<protein>
    <submittedName>
        <fullName evidence="8">Rhomboid family intramembrane serine protease</fullName>
    </submittedName>
    <submittedName>
        <fullName evidence="7">Rhomboid family protein</fullName>
    </submittedName>
</protein>
<accession>A0A1V1VEU0</accession>
<keyword evidence="8" id="KW-0378">Hydrolase</keyword>
<name>A0A1V1VEU0_PHODP</name>
<dbReference type="EMBL" id="CP061855">
    <property type="protein sequence ID" value="QOD58468.1"/>
    <property type="molecule type" value="Genomic_DNA"/>
</dbReference>
<evidence type="ECO:0000313" key="10">
    <source>
        <dbReference type="Proteomes" id="UP000516656"/>
    </source>
</evidence>
<feature type="transmembrane region" description="Helical" evidence="5">
    <location>
        <begin position="136"/>
        <end position="154"/>
    </location>
</feature>
<dbReference type="SUPFAM" id="SSF144091">
    <property type="entry name" value="Rhomboid-like"/>
    <property type="match status" value="1"/>
</dbReference>
<evidence type="ECO:0000256" key="3">
    <source>
        <dbReference type="ARBA" id="ARBA00022989"/>
    </source>
</evidence>
<keyword evidence="3 5" id="KW-1133">Transmembrane helix</keyword>
<keyword evidence="2 5" id="KW-0812">Transmembrane</keyword>
<organism evidence="7 9">
    <name type="scientific">Photobacterium damsela subsp. piscicida</name>
    <name type="common">Pasteurella piscicida</name>
    <dbReference type="NCBI Taxonomy" id="38294"/>
    <lineage>
        <taxon>Bacteria</taxon>
        <taxon>Pseudomonadati</taxon>
        <taxon>Pseudomonadota</taxon>
        <taxon>Gammaproteobacteria</taxon>
        <taxon>Vibrionales</taxon>
        <taxon>Vibrionaceae</taxon>
        <taxon>Photobacterium</taxon>
    </lineage>
</organism>
<dbReference type="Proteomes" id="UP000516656">
    <property type="component" value="Chromosome 2"/>
</dbReference>
<reference evidence="7" key="1">
    <citation type="journal article" date="2017" name="Genome Announc.">
        <title>Whole-Genome Sequence of Photobacterium damselae subsp. piscicida Strain 91-197, Isolated from Hybrid Striped Bass (Morone sp.) in the United States.</title>
        <authorList>
            <person name="Teru Y."/>
            <person name="Hikima J."/>
            <person name="Kono T."/>
            <person name="Sakai M."/>
            <person name="Takano T."/>
            <person name="Hawke J.P."/>
            <person name="Takeyama H."/>
            <person name="Aoki T."/>
        </authorList>
    </citation>
    <scope>NUCLEOTIDE SEQUENCE</scope>
    <source>
        <strain evidence="7">91-197</strain>
    </source>
</reference>
<dbReference type="AlphaFoldDB" id="A0A1V1VEU0"/>
<evidence type="ECO:0000256" key="2">
    <source>
        <dbReference type="ARBA" id="ARBA00022692"/>
    </source>
</evidence>
<dbReference type="EMBL" id="AP018046">
    <property type="protein sequence ID" value="BAX55120.1"/>
    <property type="molecule type" value="Genomic_DNA"/>
</dbReference>
<feature type="transmembrane region" description="Helical" evidence="5">
    <location>
        <begin position="51"/>
        <end position="78"/>
    </location>
</feature>
<feature type="domain" description="Peptidase S54 rhomboid" evidence="6">
    <location>
        <begin position="50"/>
        <end position="180"/>
    </location>
</feature>
<dbReference type="GO" id="GO:0006508">
    <property type="term" value="P:proteolysis"/>
    <property type="evidence" value="ECO:0007669"/>
    <property type="project" value="UniProtKB-KW"/>
</dbReference>
<feature type="transmembrane region" description="Helical" evidence="5">
    <location>
        <begin position="12"/>
        <end position="31"/>
    </location>
</feature>
<reference evidence="8 10" key="3">
    <citation type="submission" date="2020-09" db="EMBL/GenBank/DDBJ databases">
        <title>Complete, closed and curated genome sequences of Photobacterium damselae subsp. piscicida isolates from Australia indicate localised evolution and additional plasmid-borne pathogenicity mechanisms.</title>
        <authorList>
            <person name="Baseggio L."/>
            <person name="Silayeva O."/>
            <person name="Buller N."/>
            <person name="Landos M."/>
            <person name="Engelstaedter J."/>
            <person name="Barnes A.C."/>
        </authorList>
    </citation>
    <scope>NUCLEOTIDE SEQUENCE [LARGE SCALE GENOMIC DNA]</scope>
    <source>
        <strain evidence="8 10">AS-16-0540-1</strain>
    </source>
</reference>
<sequence>MDLTIISRASVVFIGAIWLLTITLLIVSLHGTHVDEYGLLPRHHLSNANYLIYPFIHGSFSHLLGNLLPFTVFALFIARKGLARLLIVCFLCWAGATLGVWIFGRISYHIGLSGIVYGTWAYLLSYALVKKSIKSVLLAVVTLVLYGSMIWGILPLHPWLSFESHLFGFLTGILVGWYYASQDKLKDADDHK</sequence>
<feature type="transmembrane region" description="Helical" evidence="5">
    <location>
        <begin position="85"/>
        <end position="104"/>
    </location>
</feature>
<dbReference type="InterPro" id="IPR022764">
    <property type="entry name" value="Peptidase_S54_rhomboid_dom"/>
</dbReference>
<dbReference type="Gene3D" id="1.20.1540.10">
    <property type="entry name" value="Rhomboid-like"/>
    <property type="match status" value="1"/>
</dbReference>
<comment type="subcellular location">
    <subcellularLocation>
        <location evidence="1">Membrane</location>
        <topology evidence="1">Multi-pass membrane protein</topology>
    </subcellularLocation>
</comment>
<reference evidence="9" key="2">
    <citation type="submission" date="2017-05" db="EMBL/GenBank/DDBJ databases">
        <title>Whole genome sequence of fish pathogenic bacteria, Photobacterium damselae subsp. piscicida, strain 91-197, isolated from hybrid striped bass (Morone sp.) in USA.</title>
        <authorList>
            <person name="Teru Y."/>
            <person name="Hikima J."/>
            <person name="Kono T."/>
            <person name="Sakai M."/>
            <person name="Takano T."/>
            <person name="Hawke J.P."/>
            <person name="Takeyama H."/>
            <person name="Aoki T."/>
        </authorList>
    </citation>
    <scope>NUCLEOTIDE SEQUENCE [LARGE SCALE GENOMIC DNA]</scope>
    <source>
        <strain evidence="9">91-197</strain>
    </source>
</reference>
<dbReference type="GO" id="GO:0016020">
    <property type="term" value="C:membrane"/>
    <property type="evidence" value="ECO:0007669"/>
    <property type="project" value="UniProtKB-SubCell"/>
</dbReference>
<gene>
    <name evidence="8" type="ORF">IC627_16505</name>
    <name evidence="7" type="ORF">PDPUS_2_00534</name>
</gene>
<proteinExistence type="predicted"/>
<feature type="transmembrane region" description="Helical" evidence="5">
    <location>
        <begin position="160"/>
        <end position="180"/>
    </location>
</feature>
<keyword evidence="4 5" id="KW-0472">Membrane</keyword>
<keyword evidence="8" id="KW-0645">Protease</keyword>
<dbReference type="Pfam" id="PF01694">
    <property type="entry name" value="Rhomboid"/>
    <property type="match status" value="1"/>
</dbReference>
<evidence type="ECO:0000259" key="6">
    <source>
        <dbReference type="Pfam" id="PF01694"/>
    </source>
</evidence>
<evidence type="ECO:0000313" key="7">
    <source>
        <dbReference type="EMBL" id="BAX55120.1"/>
    </source>
</evidence>
<dbReference type="Proteomes" id="UP000218676">
    <property type="component" value="Chromosome 2"/>
</dbReference>
<feature type="transmembrane region" description="Helical" evidence="5">
    <location>
        <begin position="110"/>
        <end position="129"/>
    </location>
</feature>
<evidence type="ECO:0000313" key="9">
    <source>
        <dbReference type="Proteomes" id="UP000218676"/>
    </source>
</evidence>
<dbReference type="InterPro" id="IPR035952">
    <property type="entry name" value="Rhomboid-like_sf"/>
</dbReference>
<dbReference type="GO" id="GO:0004252">
    <property type="term" value="F:serine-type endopeptidase activity"/>
    <property type="evidence" value="ECO:0007669"/>
    <property type="project" value="InterPro"/>
</dbReference>
<evidence type="ECO:0000256" key="1">
    <source>
        <dbReference type="ARBA" id="ARBA00004141"/>
    </source>
</evidence>